<reference evidence="12 13" key="1">
    <citation type="submission" date="2016-10" db="EMBL/GenBank/DDBJ databases">
        <authorList>
            <person name="de Groot N.N."/>
        </authorList>
    </citation>
    <scope>NUCLEOTIDE SEQUENCE [LARGE SCALE GENOMIC DNA]</scope>
    <source>
        <strain evidence="12 13">DSM 7343</strain>
    </source>
</reference>
<dbReference type="FunFam" id="3.40.50.10210:FF:000001">
    <property type="entry name" value="Nicotinate-nucleotide--dimethylbenzimidazole phosphoribosyltransferase"/>
    <property type="match status" value="1"/>
</dbReference>
<protein>
    <recommendedName>
        <fullName evidence="4 10">Nicotinate-nucleotide--dimethylbenzimidazole phosphoribosyltransferase</fullName>
        <shortName evidence="10">NN:DBI PRT</shortName>
        <ecNumber evidence="3 10">2.4.2.21</ecNumber>
    </recommendedName>
    <alternativeName>
        <fullName evidence="8 10">N(1)-alpha-phosphoribosyltransferase</fullName>
    </alternativeName>
</protein>
<dbReference type="Proteomes" id="UP000199409">
    <property type="component" value="Unassembled WGS sequence"/>
</dbReference>
<evidence type="ECO:0000256" key="2">
    <source>
        <dbReference type="ARBA" id="ARBA00007110"/>
    </source>
</evidence>
<dbReference type="SUPFAM" id="SSF52733">
    <property type="entry name" value="Nicotinate mononucleotide:5,6-dimethylbenzimidazole phosphoribosyltransferase (CobT)"/>
    <property type="match status" value="1"/>
</dbReference>
<dbReference type="Gene3D" id="3.40.50.10210">
    <property type="match status" value="1"/>
</dbReference>
<dbReference type="Pfam" id="PF02277">
    <property type="entry name" value="DBI_PRT"/>
    <property type="match status" value="1"/>
</dbReference>
<evidence type="ECO:0000256" key="8">
    <source>
        <dbReference type="ARBA" id="ARBA00030686"/>
    </source>
</evidence>
<feature type="active site" description="Proton acceptor" evidence="10">
    <location>
        <position position="320"/>
    </location>
</feature>
<dbReference type="PANTHER" id="PTHR43463">
    <property type="entry name" value="NICOTINATE-NUCLEOTIDE--DIMETHYLBENZIMIDAZOLE PHOSPHORIBOSYLTRANSFERASE"/>
    <property type="match status" value="1"/>
</dbReference>
<dbReference type="GO" id="GO:0008939">
    <property type="term" value="F:nicotinate-nucleotide-dimethylbenzimidazole phosphoribosyltransferase activity"/>
    <property type="evidence" value="ECO:0007669"/>
    <property type="project" value="UniProtKB-UniRule"/>
</dbReference>
<evidence type="ECO:0000313" key="12">
    <source>
        <dbReference type="EMBL" id="SDZ92911.1"/>
    </source>
</evidence>
<sequence length="353" mass="36592">MQLLNQTITSIEGQSETSRQQAKDRLDQLIMPHWALGRLMDLAVDIAGISGSIRPNVKRKTIVVMAGDHGIVDAGISLYPQELTVEMVRGFVNGVAGINVLARQAGADVKVVDMGVAGDLSDLAINGDIIDRKIAAGTNNFATGEAMSRAQAIRALEAGISVAHDLAGTTDVFGTGDMGIGNTSPSSAIIATFCQLPVADTVGRGTGLDDAQLANKIKVLEKALELNNPDPTDPIDVLSKVGGYEIAGIAGLILGAAILKKPVIVDGIISTAGALLAARLAPKCTEYMIAAHRSVEKGQIAALADMGKEPLLDLQFRLGEGTGAAVAMNLVEGAVAILTEMATFSEATVSMEK</sequence>
<dbReference type="AlphaFoldDB" id="A0A1H3X1P7"/>
<comment type="function">
    <text evidence="10">Catalyzes the synthesis of alpha-ribazole-5'-phosphate from nicotinate mononucleotide (NAMN) and 5,6-dimethylbenzimidazole (DMB).</text>
</comment>
<dbReference type="EC" id="2.4.2.21" evidence="3 10"/>
<dbReference type="Gene3D" id="1.10.1610.10">
    <property type="match status" value="1"/>
</dbReference>
<dbReference type="UniPathway" id="UPA00061">
    <property type="reaction ID" value="UER00516"/>
</dbReference>
<comment type="pathway">
    <text evidence="1 10">Nucleoside biosynthesis; alpha-ribazole biosynthesis; alpha-ribazole from 5,6-dimethylbenzimidazole: step 1/2.</text>
</comment>
<comment type="catalytic activity">
    <reaction evidence="9 10">
        <text>5,6-dimethylbenzimidazole + nicotinate beta-D-ribonucleotide = alpha-ribazole 5'-phosphate + nicotinate + H(+)</text>
        <dbReference type="Rhea" id="RHEA:11196"/>
        <dbReference type="ChEBI" id="CHEBI:15378"/>
        <dbReference type="ChEBI" id="CHEBI:15890"/>
        <dbReference type="ChEBI" id="CHEBI:32544"/>
        <dbReference type="ChEBI" id="CHEBI:57502"/>
        <dbReference type="ChEBI" id="CHEBI:57918"/>
        <dbReference type="EC" id="2.4.2.21"/>
    </reaction>
</comment>
<evidence type="ECO:0000256" key="6">
    <source>
        <dbReference type="ARBA" id="ARBA00022676"/>
    </source>
</evidence>
<feature type="region of interest" description="Disordered" evidence="11">
    <location>
        <begin position="1"/>
        <end position="22"/>
    </location>
</feature>
<keyword evidence="13" id="KW-1185">Reference proteome</keyword>
<dbReference type="EMBL" id="FNQN01000002">
    <property type="protein sequence ID" value="SDZ92911.1"/>
    <property type="molecule type" value="Genomic_DNA"/>
</dbReference>
<organism evidence="12 13">
    <name type="scientific">Desulfuromusa kysingii</name>
    <dbReference type="NCBI Taxonomy" id="37625"/>
    <lineage>
        <taxon>Bacteria</taxon>
        <taxon>Pseudomonadati</taxon>
        <taxon>Thermodesulfobacteriota</taxon>
        <taxon>Desulfuromonadia</taxon>
        <taxon>Desulfuromonadales</taxon>
        <taxon>Geopsychrobacteraceae</taxon>
        <taxon>Desulfuromusa</taxon>
    </lineage>
</organism>
<proteinExistence type="inferred from homology"/>
<dbReference type="InterPro" id="IPR003200">
    <property type="entry name" value="Nict_dMeBzImd_PRibTrfase"/>
</dbReference>
<keyword evidence="5 10" id="KW-0169">Cobalamin biosynthesis</keyword>
<dbReference type="NCBIfam" id="NF000996">
    <property type="entry name" value="PRK00105.1"/>
    <property type="match status" value="1"/>
</dbReference>
<evidence type="ECO:0000256" key="10">
    <source>
        <dbReference type="HAMAP-Rule" id="MF_00230"/>
    </source>
</evidence>
<keyword evidence="7 10" id="KW-0808">Transferase</keyword>
<evidence type="ECO:0000256" key="5">
    <source>
        <dbReference type="ARBA" id="ARBA00022573"/>
    </source>
</evidence>
<feature type="compositionally biased region" description="Polar residues" evidence="11">
    <location>
        <begin position="1"/>
        <end position="20"/>
    </location>
</feature>
<dbReference type="InterPro" id="IPR023195">
    <property type="entry name" value="Nict_dMeBzImd_PRibTrfase_N"/>
</dbReference>
<evidence type="ECO:0000256" key="1">
    <source>
        <dbReference type="ARBA" id="ARBA00005049"/>
    </source>
</evidence>
<evidence type="ECO:0000256" key="11">
    <source>
        <dbReference type="SAM" id="MobiDB-lite"/>
    </source>
</evidence>
<gene>
    <name evidence="10" type="primary">cobT</name>
    <name evidence="12" type="ORF">SAMN05660420_00770</name>
</gene>
<evidence type="ECO:0000256" key="3">
    <source>
        <dbReference type="ARBA" id="ARBA00011991"/>
    </source>
</evidence>
<dbReference type="CDD" id="cd02439">
    <property type="entry name" value="DMB-PRT_CobT"/>
    <property type="match status" value="1"/>
</dbReference>
<dbReference type="InterPro" id="IPR017846">
    <property type="entry name" value="Nict_dMeBzImd_PRibTrfase_bact"/>
</dbReference>
<dbReference type="PANTHER" id="PTHR43463:SF1">
    <property type="entry name" value="NICOTINATE-NUCLEOTIDE--DIMETHYLBENZIMIDAZOLE PHOSPHORIBOSYLTRANSFERASE"/>
    <property type="match status" value="1"/>
</dbReference>
<dbReference type="RefSeq" id="WP_092344908.1">
    <property type="nucleotide sequence ID" value="NZ_FNQN01000002.1"/>
</dbReference>
<dbReference type="InterPro" id="IPR036087">
    <property type="entry name" value="Nict_dMeBzImd_PRibTrfase_sf"/>
</dbReference>
<evidence type="ECO:0000256" key="4">
    <source>
        <dbReference type="ARBA" id="ARBA00015486"/>
    </source>
</evidence>
<keyword evidence="6 10" id="KW-0328">Glycosyltransferase</keyword>
<evidence type="ECO:0000256" key="7">
    <source>
        <dbReference type="ARBA" id="ARBA00022679"/>
    </source>
</evidence>
<dbReference type="GO" id="GO:0009236">
    <property type="term" value="P:cobalamin biosynthetic process"/>
    <property type="evidence" value="ECO:0007669"/>
    <property type="project" value="UniProtKB-UniRule"/>
</dbReference>
<evidence type="ECO:0000313" key="13">
    <source>
        <dbReference type="Proteomes" id="UP000199409"/>
    </source>
</evidence>
<dbReference type="OrthoDB" id="9781491at2"/>
<name>A0A1H3X1P7_9BACT</name>
<evidence type="ECO:0000256" key="9">
    <source>
        <dbReference type="ARBA" id="ARBA00047340"/>
    </source>
</evidence>
<dbReference type="HAMAP" id="MF_00230">
    <property type="entry name" value="CobT"/>
    <property type="match status" value="1"/>
</dbReference>
<dbReference type="STRING" id="37625.SAMN05660420_00770"/>
<accession>A0A1H3X1P7</accession>
<dbReference type="NCBIfam" id="TIGR03160">
    <property type="entry name" value="cobT_DBIPRT"/>
    <property type="match status" value="1"/>
</dbReference>
<comment type="similarity">
    <text evidence="2 10">Belongs to the CobT family.</text>
</comment>